<sequence>MLSWYALTAHALAKRVALSLLASDEVRQPLSREIEFLETYRKMSWRKFLKYSYDILFAFSEMEQALSAKLEIVISSLDNMHNSNNDIVGVIEDFWARDNLFAFETAAYEQAVDKYLAKRTQITLWPVAFLFRFFDLPVIRFQR</sequence>
<dbReference type="Proteomes" id="UP000016064">
    <property type="component" value="Unassembled WGS sequence"/>
</dbReference>
<reference evidence="1 2" key="1">
    <citation type="submission" date="2013-07" db="EMBL/GenBank/DDBJ databases">
        <title>Isolation of a new Chlamydia species from the feral Sacred Ibis (Threskiornis aethiopicus): Chlamydia ibidis.</title>
        <authorList>
            <person name="Vorimore F."/>
            <person name="Hsia R.-C."/>
            <person name="Huot-Creasy H."/>
            <person name="Bastian S."/>
            <person name="Deruyter L."/>
            <person name="Passet A."/>
            <person name="Sachse K."/>
            <person name="Bavoil P."/>
            <person name="Myers G."/>
            <person name="Laroucau K."/>
        </authorList>
    </citation>
    <scope>NUCLEOTIDE SEQUENCE [LARGE SCALE GENOMIC DNA]</scope>
    <source>
        <strain evidence="1 2">10-1398/6</strain>
    </source>
</reference>
<dbReference type="EMBL" id="APJW01000004">
    <property type="protein sequence ID" value="EQM62286.1"/>
    <property type="molecule type" value="Genomic_DNA"/>
</dbReference>
<gene>
    <name evidence="1" type="ORF">H359_1008</name>
</gene>
<name>A0ABN0MYB2_9CHLA</name>
<evidence type="ECO:0000313" key="1">
    <source>
        <dbReference type="EMBL" id="EQM62286.1"/>
    </source>
</evidence>
<evidence type="ECO:0000313" key="2">
    <source>
        <dbReference type="Proteomes" id="UP000016064"/>
    </source>
</evidence>
<accession>A0ABN0MYB2</accession>
<comment type="caution">
    <text evidence="1">The sequence shown here is derived from an EMBL/GenBank/DDBJ whole genome shotgun (WGS) entry which is preliminary data.</text>
</comment>
<keyword evidence="2" id="KW-1185">Reference proteome</keyword>
<protein>
    <submittedName>
        <fullName evidence="1">Uncharacterized protein</fullName>
    </submittedName>
</protein>
<organism evidence="1 2">
    <name type="scientific">Chlamydia ibidis 10-1398/6</name>
    <dbReference type="NCBI Taxonomy" id="1046581"/>
    <lineage>
        <taxon>Bacteria</taxon>
        <taxon>Pseudomonadati</taxon>
        <taxon>Chlamydiota</taxon>
        <taxon>Chlamydiia</taxon>
        <taxon>Chlamydiales</taxon>
        <taxon>Chlamydiaceae</taxon>
        <taxon>Chlamydia/Chlamydophila group</taxon>
        <taxon>Chlamydia</taxon>
    </lineage>
</organism>
<proteinExistence type="predicted"/>